<dbReference type="Pfam" id="PF17129">
    <property type="entry name" value="Peptidase_M99_C"/>
    <property type="match status" value="1"/>
</dbReference>
<dbReference type="Proteomes" id="UP000293296">
    <property type="component" value="Chromosome"/>
</dbReference>
<keyword evidence="1" id="KW-0732">Signal</keyword>
<sequence>MRLLTALLVLLFAATAAPCGNLDFTLHKLDSGRPGPTILVIGGIQGDEPGGFSAAALLVSHYKINSGAVWVVPNLNFLSIIRSSRGVYGDMNRKFADLDPGDPEYAAVQKIKAIIRDEKVDAVLHLHDGWGYYSPTVVSEWQNPLRWGQSVIIDQDSAAAPRFGNLLELAGRAVAAANEHLYEPLHAYHVKNTHTKDLSSETAKEMAKTLTYFAIGQGKPAFGIEGSKNLPPPMRSYYHLRVIESFFKSFGLDFERTFELGAPQVAEALQQNMAVSFFGDKVFLDLRNARERLRFIPLKKDSAVEYRPSSPILALVSADKSLKVYFGNTNVTELDPQFVEFDASLAAVPMDIDGARREVPFGRVVDVRQGFSVGKGADYRVNVIGFSKPGLTDEADTVIGRGELKKEFSVDKAGLVYRVEVYRGEKFCGMILANFVADAPRLAATDDKLLRKLKKTGEITLGR</sequence>
<gene>
    <name evidence="4" type="ORF">C3Y92_04280</name>
</gene>
<reference evidence="4 5" key="1">
    <citation type="submission" date="2018-02" db="EMBL/GenBank/DDBJ databases">
        <title>Genome sequence of Desulfovibrio carbinolicus DSM 3852.</title>
        <authorList>
            <person name="Wilbanks E."/>
            <person name="Skennerton C.T."/>
            <person name="Orphan V.J."/>
        </authorList>
    </citation>
    <scope>NUCLEOTIDE SEQUENCE [LARGE SCALE GENOMIC DNA]</scope>
    <source>
        <strain evidence="4 5">DSM 3852</strain>
    </source>
</reference>
<dbReference type="RefSeq" id="WP_129349819.1">
    <property type="nucleotide sequence ID" value="NZ_CP026538.1"/>
</dbReference>
<keyword evidence="5" id="KW-1185">Reference proteome</keyword>
<feature type="domain" description="Metallo-carboxypeptidase C-terminal" evidence="3">
    <location>
        <begin position="341"/>
        <end position="436"/>
    </location>
</feature>
<dbReference type="KEGG" id="dcb:C3Y92_04280"/>
<feature type="chain" id="PRO_5020891773" evidence="1">
    <location>
        <begin position="17"/>
        <end position="463"/>
    </location>
</feature>
<dbReference type="InterPro" id="IPR033397">
    <property type="entry name" value="Metallo_peptidase_C"/>
</dbReference>
<dbReference type="SUPFAM" id="SSF53187">
    <property type="entry name" value="Zn-dependent exopeptidases"/>
    <property type="match status" value="1"/>
</dbReference>
<dbReference type="InterPro" id="IPR031489">
    <property type="entry name" value="Peptidase_M99"/>
</dbReference>
<feature type="signal peptide" evidence="1">
    <location>
        <begin position="1"/>
        <end position="16"/>
    </location>
</feature>
<evidence type="ECO:0000259" key="2">
    <source>
        <dbReference type="Pfam" id="PF17033"/>
    </source>
</evidence>
<proteinExistence type="predicted"/>
<feature type="domain" description="D,L-carboxypeptidase peptidase" evidence="2">
    <location>
        <begin position="35"/>
        <end position="263"/>
    </location>
</feature>
<dbReference type="EMBL" id="CP026538">
    <property type="protein sequence ID" value="QAZ66499.1"/>
    <property type="molecule type" value="Genomic_DNA"/>
</dbReference>
<evidence type="ECO:0000313" key="4">
    <source>
        <dbReference type="EMBL" id="QAZ66499.1"/>
    </source>
</evidence>
<evidence type="ECO:0000256" key="1">
    <source>
        <dbReference type="SAM" id="SignalP"/>
    </source>
</evidence>
<accession>A0A4P6HYS0</accession>
<dbReference type="Gene3D" id="3.40.630.10">
    <property type="entry name" value="Zn peptidases"/>
    <property type="match status" value="1"/>
</dbReference>
<dbReference type="CDD" id="cd06243">
    <property type="entry name" value="M14_CP_Csd4-like"/>
    <property type="match status" value="1"/>
</dbReference>
<evidence type="ECO:0000259" key="3">
    <source>
        <dbReference type="Pfam" id="PF17129"/>
    </source>
</evidence>
<dbReference type="OrthoDB" id="10830at2"/>
<dbReference type="AlphaFoldDB" id="A0A4P6HYS0"/>
<organism evidence="4 5">
    <name type="scientific">Solidesulfovibrio carbinolicus</name>
    <dbReference type="NCBI Taxonomy" id="296842"/>
    <lineage>
        <taxon>Bacteria</taxon>
        <taxon>Pseudomonadati</taxon>
        <taxon>Thermodesulfobacteriota</taxon>
        <taxon>Desulfovibrionia</taxon>
        <taxon>Desulfovibrionales</taxon>
        <taxon>Desulfovibrionaceae</taxon>
        <taxon>Solidesulfovibrio</taxon>
    </lineage>
</organism>
<dbReference type="Pfam" id="PF17033">
    <property type="entry name" value="Peptidase_M99"/>
    <property type="match status" value="1"/>
</dbReference>
<evidence type="ECO:0000313" key="5">
    <source>
        <dbReference type="Proteomes" id="UP000293296"/>
    </source>
</evidence>
<name>A0A4P6HYS0_9BACT</name>
<protein>
    <submittedName>
        <fullName evidence="4">Deacylase</fullName>
    </submittedName>
</protein>